<evidence type="ECO:0000256" key="4">
    <source>
        <dbReference type="ARBA" id="ARBA00022989"/>
    </source>
</evidence>
<feature type="topological domain" description="Periplasmic" evidence="7">
    <location>
        <begin position="1"/>
        <end position="10"/>
    </location>
</feature>
<comment type="subunit">
    <text evidence="7">Homodimer.</text>
</comment>
<dbReference type="EMBL" id="LR890047">
    <property type="protein sequence ID" value="CAD6507987.1"/>
    <property type="molecule type" value="Genomic_DNA"/>
</dbReference>
<dbReference type="HAMAP" id="MF_01153">
    <property type="entry name" value="DjlA"/>
    <property type="match status" value="1"/>
</dbReference>
<dbReference type="Gene3D" id="1.10.287.110">
    <property type="entry name" value="DnaJ domain"/>
    <property type="match status" value="1"/>
</dbReference>
<evidence type="ECO:0000256" key="8">
    <source>
        <dbReference type="SAM" id="Phobius"/>
    </source>
</evidence>
<evidence type="ECO:0000259" key="9">
    <source>
        <dbReference type="PROSITE" id="PS50076"/>
    </source>
</evidence>
<keyword evidence="6 7" id="KW-0143">Chaperone</keyword>
<evidence type="ECO:0000256" key="5">
    <source>
        <dbReference type="ARBA" id="ARBA00023136"/>
    </source>
</evidence>
<dbReference type="Gene3D" id="1.10.3680.10">
    <property type="entry name" value="TerB-like"/>
    <property type="match status" value="1"/>
</dbReference>
<dbReference type="InterPro" id="IPR029024">
    <property type="entry name" value="TerB-like"/>
</dbReference>
<dbReference type="InterPro" id="IPR007791">
    <property type="entry name" value="DjlA_N"/>
</dbReference>
<evidence type="ECO:0000256" key="3">
    <source>
        <dbReference type="ARBA" id="ARBA00022692"/>
    </source>
</evidence>
<dbReference type="Proteomes" id="UP000683585">
    <property type="component" value="Chromosome"/>
</dbReference>
<feature type="topological domain" description="Cytoplasmic" evidence="7">
    <location>
        <begin position="36"/>
        <end position="274"/>
    </location>
</feature>
<evidence type="ECO:0000256" key="1">
    <source>
        <dbReference type="ARBA" id="ARBA00022475"/>
    </source>
</evidence>
<accession>A0A8E4GIC1</accession>
<dbReference type="GO" id="GO:0051087">
    <property type="term" value="F:protein-folding chaperone binding"/>
    <property type="evidence" value="ECO:0007669"/>
    <property type="project" value="InterPro"/>
</dbReference>
<evidence type="ECO:0000313" key="11">
    <source>
        <dbReference type="Proteomes" id="UP000683585"/>
    </source>
</evidence>
<dbReference type="FunFam" id="1.10.3680.10:FF:000001">
    <property type="entry name" value="Co-chaperone protein DjlA"/>
    <property type="match status" value="1"/>
</dbReference>
<evidence type="ECO:0000256" key="7">
    <source>
        <dbReference type="HAMAP-Rule" id="MF_01153"/>
    </source>
</evidence>
<organism evidence="10 11">
    <name type="scientific">Candidatus Profftia tarda</name>
    <dbReference type="NCBI Taxonomy" id="1177216"/>
    <lineage>
        <taxon>Bacteria</taxon>
        <taxon>Pseudomonadati</taxon>
        <taxon>Pseudomonadota</taxon>
        <taxon>Gammaproteobacteria</taxon>
        <taxon>Enterobacterales</taxon>
        <taxon>Enterobacteriaceae</taxon>
        <taxon>Candidatus Profftia</taxon>
    </lineage>
</organism>
<protein>
    <recommendedName>
        <fullName evidence="7">Co-chaperone protein DjlA</fullName>
    </recommendedName>
</protein>
<dbReference type="KEGG" id="ptf:PROFFT_A_01180"/>
<dbReference type="SUPFAM" id="SSF46565">
    <property type="entry name" value="Chaperone J-domain"/>
    <property type="match status" value="1"/>
</dbReference>
<gene>
    <name evidence="7 10" type="primary">djlA</name>
    <name evidence="10" type="ORF">PROFFT_A_01180</name>
</gene>
<dbReference type="InterPro" id="IPR050817">
    <property type="entry name" value="DjlA_DnaK_co-chaperone"/>
</dbReference>
<keyword evidence="2 7" id="KW-0997">Cell inner membrane</keyword>
<sequence>MEDNMHCWGKFIGVVISMILGTGFWGALLGFIIGNIIDESRQAKNRDFFSTRDHRQALFFDTTFQVMGHLTKSKGRVTEADIHVASDLMEQMHLHGAARTSAQQAFREGKQSDFILRKKIQELRSICFNSIDLISIFLEIQLQAAFADGSLHPNERAVLYVIAEELGFSRIKFDQFISMMEGGKQFSSRQKRYGYGGAQDRGTPTVLDAYKVLGLNPDDNVMTIKKAYRKLMNEHHPDKLVAKGLPSEMMEMAKQKVQDIQAAYDFIKKDKGFK</sequence>
<feature type="transmembrane region" description="Helical" evidence="8">
    <location>
        <begin position="12"/>
        <end position="37"/>
    </location>
</feature>
<dbReference type="AlphaFoldDB" id="A0A8E4GIC1"/>
<dbReference type="NCBIfam" id="NF006948">
    <property type="entry name" value="PRK09430.1"/>
    <property type="match status" value="1"/>
</dbReference>
<comment type="function">
    <text evidence="7">Regulatory DnaK co-chaperone. Direct interaction between DnaK and DjlA is needed for the induction of the wcaABCDE operon, involved in the synthesis of a colanic acid polysaccharide capsule, possibly through activation of the RcsB/RcsC phosphotransfer signaling pathway. The colanic acid capsule may help the bacterium survive conditions outside the host.</text>
</comment>
<comment type="domain">
    <text evidence="7">The transmembrane domain is a dimerization domain.</text>
</comment>
<evidence type="ECO:0000256" key="6">
    <source>
        <dbReference type="ARBA" id="ARBA00023186"/>
    </source>
</evidence>
<dbReference type="PANTHER" id="PTHR24074">
    <property type="entry name" value="CO-CHAPERONE PROTEIN DJLA"/>
    <property type="match status" value="1"/>
</dbReference>
<keyword evidence="1 7" id="KW-1003">Cell membrane</keyword>
<dbReference type="InterPro" id="IPR023749">
    <property type="entry name" value="DjlA"/>
</dbReference>
<dbReference type="CDD" id="cd07316">
    <property type="entry name" value="terB_like_DjlA"/>
    <property type="match status" value="1"/>
</dbReference>
<reference evidence="10" key="1">
    <citation type="submission" date="2020-10" db="EMBL/GenBank/DDBJ databases">
        <authorList>
            <person name="Szabo G."/>
        </authorList>
    </citation>
    <scope>NUCLEOTIDE SEQUENCE</scope>
    <source>
        <strain evidence="10">PROFFT</strain>
    </source>
</reference>
<feature type="domain" description="J" evidence="9">
    <location>
        <begin position="208"/>
        <end position="274"/>
    </location>
</feature>
<dbReference type="PROSITE" id="PS50076">
    <property type="entry name" value="DNAJ_2"/>
    <property type="match status" value="1"/>
</dbReference>
<evidence type="ECO:0000313" key="10">
    <source>
        <dbReference type="EMBL" id="CAD6507987.1"/>
    </source>
</evidence>
<dbReference type="FunFam" id="1.10.287.110:FF:000011">
    <property type="entry name" value="Co-chaperone protein DjlA"/>
    <property type="match status" value="1"/>
</dbReference>
<dbReference type="InterPro" id="IPR036869">
    <property type="entry name" value="J_dom_sf"/>
</dbReference>
<dbReference type="Pfam" id="PF05099">
    <property type="entry name" value="TerB"/>
    <property type="match status" value="1"/>
</dbReference>
<name>A0A8E4GIC1_9ENTR</name>
<proteinExistence type="inferred from homology"/>
<dbReference type="CDD" id="cd06257">
    <property type="entry name" value="DnaJ"/>
    <property type="match status" value="1"/>
</dbReference>
<dbReference type="PRINTS" id="PR00625">
    <property type="entry name" value="JDOMAIN"/>
</dbReference>
<keyword evidence="3 7" id="KW-0812">Transmembrane</keyword>
<keyword evidence="4 7" id="KW-1133">Transmembrane helix</keyword>
<evidence type="ECO:0000256" key="2">
    <source>
        <dbReference type="ARBA" id="ARBA00022519"/>
    </source>
</evidence>
<keyword evidence="11" id="KW-1185">Reference proteome</keyword>
<dbReference type="Pfam" id="PF00226">
    <property type="entry name" value="DnaJ"/>
    <property type="match status" value="1"/>
</dbReference>
<dbReference type="GO" id="GO:0005886">
    <property type="term" value="C:plasma membrane"/>
    <property type="evidence" value="ECO:0007669"/>
    <property type="project" value="UniProtKB-SubCell"/>
</dbReference>
<comment type="subcellular location">
    <subcellularLocation>
        <location evidence="7">Cell inner membrane</location>
        <topology evidence="7">Single-pass type III membrane protein</topology>
    </subcellularLocation>
</comment>
<keyword evidence="5 7" id="KW-0472">Membrane</keyword>
<dbReference type="SMART" id="SM00271">
    <property type="entry name" value="DnaJ"/>
    <property type="match status" value="1"/>
</dbReference>
<dbReference type="InterPro" id="IPR001623">
    <property type="entry name" value="DnaJ_domain"/>
</dbReference>